<evidence type="ECO:0000256" key="6">
    <source>
        <dbReference type="ARBA" id="ARBA00070228"/>
    </source>
</evidence>
<dbReference type="InterPro" id="IPR001638">
    <property type="entry name" value="Solute-binding_3/MltF_N"/>
</dbReference>
<dbReference type="InterPro" id="IPR015168">
    <property type="entry name" value="SsuA/THI5"/>
</dbReference>
<dbReference type="NCBIfam" id="TIGR01728">
    <property type="entry name" value="SsuA_fam"/>
    <property type="match status" value="1"/>
</dbReference>
<dbReference type="PANTHER" id="PTHR30024:SF48">
    <property type="entry name" value="ABC TRANSPORTER SUBSTRATE-BINDING PROTEIN"/>
    <property type="match status" value="1"/>
</dbReference>
<accession>A0A931DLL0</accession>
<sequence length="341" mass="36021">MSITRTRRPRRPRALPAILAALLLTAAAAGCGGDPGNAAVRQDGSVDLAKVTLRIGDQKGGQQALLGAAGELRDLPYKVTWNQFTSGPPLLEAVNAGALDLGAVGNTPPVFAAAAGSKIKIVSAADLGLTGQAILVPRDSAIRAPADLKGKRIGVAKGSSAHYHLLAVLKRAGLGFTDVQPQYLAPPDALAAFSQGRLDAWAIWDPYTAQGQTQAGGRVLVDGNGYTTGYNLVVAAEKALDDKARTAALRDYLARQRRALLWAAGHPEAWGAVWSKDTGLPLAVAEQAARRRAATLIKVDDALVRHEQEVADAFHAERLIPGKVRMAEYVDRRFNDIEVKG</sequence>
<evidence type="ECO:0000256" key="2">
    <source>
        <dbReference type="ARBA" id="ARBA00010742"/>
    </source>
</evidence>
<dbReference type="FunFam" id="3.40.190.10:FF:000050">
    <property type="entry name" value="Sulfonate ABC transporter substrate-binding protein"/>
    <property type="match status" value="1"/>
</dbReference>
<dbReference type="PROSITE" id="PS51257">
    <property type="entry name" value="PROKAR_LIPOPROTEIN"/>
    <property type="match status" value="1"/>
</dbReference>
<comment type="similarity">
    <text evidence="2">Belongs to the bacterial solute-binding protein SsuA/TauA family.</text>
</comment>
<comment type="subcellular location">
    <subcellularLocation>
        <location evidence="1">Periplasm</location>
    </subcellularLocation>
</comment>
<feature type="signal peptide" evidence="7">
    <location>
        <begin position="1"/>
        <end position="29"/>
    </location>
</feature>
<evidence type="ECO:0000259" key="8">
    <source>
        <dbReference type="SMART" id="SM00062"/>
    </source>
</evidence>
<comment type="function">
    <text evidence="5">Part of a binding-protein-dependent transport system for aliphatic sulfonates. Putative binding protein.</text>
</comment>
<dbReference type="GO" id="GO:0042626">
    <property type="term" value="F:ATPase-coupled transmembrane transporter activity"/>
    <property type="evidence" value="ECO:0007669"/>
    <property type="project" value="InterPro"/>
</dbReference>
<evidence type="ECO:0000313" key="9">
    <source>
        <dbReference type="EMBL" id="MBG6090282.1"/>
    </source>
</evidence>
<dbReference type="Gene3D" id="3.40.190.10">
    <property type="entry name" value="Periplasmic binding protein-like II"/>
    <property type="match status" value="2"/>
</dbReference>
<proteinExistence type="inferred from homology"/>
<organism evidence="9 10">
    <name type="scientific">Actinomadura viridis</name>
    <dbReference type="NCBI Taxonomy" id="58110"/>
    <lineage>
        <taxon>Bacteria</taxon>
        <taxon>Bacillati</taxon>
        <taxon>Actinomycetota</taxon>
        <taxon>Actinomycetes</taxon>
        <taxon>Streptosporangiales</taxon>
        <taxon>Thermomonosporaceae</taxon>
        <taxon>Actinomadura</taxon>
    </lineage>
</organism>
<evidence type="ECO:0000256" key="7">
    <source>
        <dbReference type="SAM" id="SignalP"/>
    </source>
</evidence>
<evidence type="ECO:0000313" key="10">
    <source>
        <dbReference type="Proteomes" id="UP000614047"/>
    </source>
</evidence>
<dbReference type="Pfam" id="PF09084">
    <property type="entry name" value="NMT1"/>
    <property type="match status" value="1"/>
</dbReference>
<keyword evidence="3" id="KW-0813">Transport</keyword>
<gene>
    <name evidence="9" type="ORF">IW256_004395</name>
</gene>
<keyword evidence="4 7" id="KW-0732">Signal</keyword>
<reference evidence="9" key="1">
    <citation type="submission" date="2020-11" db="EMBL/GenBank/DDBJ databases">
        <title>Sequencing the genomes of 1000 actinobacteria strains.</title>
        <authorList>
            <person name="Klenk H.-P."/>
        </authorList>
    </citation>
    <scope>NUCLEOTIDE SEQUENCE</scope>
    <source>
        <strain evidence="9">DSM 43175</strain>
    </source>
</reference>
<name>A0A931DLL0_9ACTN</name>
<evidence type="ECO:0000256" key="4">
    <source>
        <dbReference type="ARBA" id="ARBA00022729"/>
    </source>
</evidence>
<dbReference type="CDD" id="cd13558">
    <property type="entry name" value="PBP2_SsuA_like_2"/>
    <property type="match status" value="1"/>
</dbReference>
<feature type="chain" id="PRO_5038454214" description="Putative aliphatic sulfonates-binding protein" evidence="7">
    <location>
        <begin position="30"/>
        <end position="341"/>
    </location>
</feature>
<evidence type="ECO:0000256" key="3">
    <source>
        <dbReference type="ARBA" id="ARBA00022448"/>
    </source>
</evidence>
<feature type="domain" description="Solute-binding protein family 3/N-terminal" evidence="8">
    <location>
        <begin position="52"/>
        <end position="266"/>
    </location>
</feature>
<comment type="caution">
    <text evidence="9">The sequence shown here is derived from an EMBL/GenBank/DDBJ whole genome shotgun (WGS) entry which is preliminary data.</text>
</comment>
<evidence type="ECO:0000256" key="1">
    <source>
        <dbReference type="ARBA" id="ARBA00004418"/>
    </source>
</evidence>
<dbReference type="PANTHER" id="PTHR30024">
    <property type="entry name" value="ALIPHATIC SULFONATES-BINDING PROTEIN-RELATED"/>
    <property type="match status" value="1"/>
</dbReference>
<dbReference type="AlphaFoldDB" id="A0A931DLL0"/>
<evidence type="ECO:0000256" key="5">
    <source>
        <dbReference type="ARBA" id="ARBA00055538"/>
    </source>
</evidence>
<dbReference type="RefSeq" id="WP_197012761.1">
    <property type="nucleotide sequence ID" value="NZ_BAABES010000028.1"/>
</dbReference>
<dbReference type="EMBL" id="JADOUA010000001">
    <property type="protein sequence ID" value="MBG6090282.1"/>
    <property type="molecule type" value="Genomic_DNA"/>
</dbReference>
<dbReference type="GO" id="GO:0042597">
    <property type="term" value="C:periplasmic space"/>
    <property type="evidence" value="ECO:0007669"/>
    <property type="project" value="UniProtKB-SubCell"/>
</dbReference>
<dbReference type="SMART" id="SM00062">
    <property type="entry name" value="PBPb"/>
    <property type="match status" value="1"/>
</dbReference>
<keyword evidence="10" id="KW-1185">Reference proteome</keyword>
<dbReference type="SUPFAM" id="SSF53850">
    <property type="entry name" value="Periplasmic binding protein-like II"/>
    <property type="match status" value="1"/>
</dbReference>
<dbReference type="Proteomes" id="UP000614047">
    <property type="component" value="Unassembled WGS sequence"/>
</dbReference>
<dbReference type="InterPro" id="IPR010067">
    <property type="entry name" value="ABC_SsuA_sub-bd"/>
</dbReference>
<protein>
    <recommendedName>
        <fullName evidence="6">Putative aliphatic sulfonates-binding protein</fullName>
    </recommendedName>
</protein>
<dbReference type="GO" id="GO:0016020">
    <property type="term" value="C:membrane"/>
    <property type="evidence" value="ECO:0007669"/>
    <property type="project" value="InterPro"/>
</dbReference>